<gene>
    <name evidence="2" type="ORF">V0288_10775</name>
</gene>
<reference evidence="2 3" key="1">
    <citation type="submission" date="2024-01" db="EMBL/GenBank/DDBJ databases">
        <title>Genomic insights into the taxonomy and metabolism of the cyanobacterium Pannus brasiliensis CCIBt3594.</title>
        <authorList>
            <person name="Machado M."/>
            <person name="Botero N.B."/>
            <person name="Andreote A.P.D."/>
            <person name="Feitosa A.M.T."/>
            <person name="Popin R."/>
            <person name="Sivonen K."/>
            <person name="Fiore M.F."/>
        </authorList>
    </citation>
    <scope>NUCLEOTIDE SEQUENCE [LARGE SCALE GENOMIC DNA]</scope>
    <source>
        <strain evidence="2 3">CCIBt3594</strain>
    </source>
</reference>
<dbReference type="Proteomes" id="UP001328733">
    <property type="component" value="Unassembled WGS sequence"/>
</dbReference>
<feature type="region of interest" description="Disordered" evidence="1">
    <location>
        <begin position="42"/>
        <end position="73"/>
    </location>
</feature>
<keyword evidence="3" id="KW-1185">Reference proteome</keyword>
<proteinExistence type="predicted"/>
<evidence type="ECO:0000313" key="2">
    <source>
        <dbReference type="EMBL" id="MEG3437602.1"/>
    </source>
</evidence>
<accession>A0AAW9QUA0</accession>
<dbReference type="AlphaFoldDB" id="A0AAW9QUA0"/>
<feature type="compositionally biased region" description="Basic and acidic residues" evidence="1">
    <location>
        <begin position="123"/>
        <end position="142"/>
    </location>
</feature>
<evidence type="ECO:0000256" key="1">
    <source>
        <dbReference type="SAM" id="MobiDB-lite"/>
    </source>
</evidence>
<dbReference type="EMBL" id="JBAFSM010000017">
    <property type="protein sequence ID" value="MEG3437602.1"/>
    <property type="molecule type" value="Genomic_DNA"/>
</dbReference>
<evidence type="ECO:0000313" key="3">
    <source>
        <dbReference type="Proteomes" id="UP001328733"/>
    </source>
</evidence>
<feature type="region of interest" description="Disordered" evidence="1">
    <location>
        <begin position="1"/>
        <end position="21"/>
    </location>
</feature>
<feature type="region of interest" description="Disordered" evidence="1">
    <location>
        <begin position="112"/>
        <end position="142"/>
    </location>
</feature>
<comment type="caution">
    <text evidence="2">The sequence shown here is derived from an EMBL/GenBank/DDBJ whole genome shotgun (WGS) entry which is preliminary data.</text>
</comment>
<organism evidence="2 3">
    <name type="scientific">Pannus brasiliensis CCIBt3594</name>
    <dbReference type="NCBI Taxonomy" id="1427578"/>
    <lineage>
        <taxon>Bacteria</taxon>
        <taxon>Bacillati</taxon>
        <taxon>Cyanobacteriota</taxon>
        <taxon>Cyanophyceae</taxon>
        <taxon>Oscillatoriophycideae</taxon>
        <taxon>Chroococcales</taxon>
        <taxon>Microcystaceae</taxon>
        <taxon>Pannus</taxon>
    </lineage>
</organism>
<protein>
    <submittedName>
        <fullName evidence="2">Uncharacterized protein</fullName>
    </submittedName>
</protein>
<sequence length="142" mass="15712">MGGRPAERNGAGDGDAPDNRRAIEIVTPIQNEVGFSLDFPTRAIARSGSPDGKTRVPASREPLAPVRSPRSPRNALTRWLKNVQFRGRLTLRSLSLAIDPRSRTDKYIFCKMTRSPSSGIEKNSAKKNDRQNRSGRGIRGDR</sequence>
<name>A0AAW9QUA0_9CHRO</name>
<dbReference type="RefSeq" id="WP_332865081.1">
    <property type="nucleotide sequence ID" value="NZ_JBAFSM010000017.1"/>
</dbReference>